<keyword evidence="2" id="KW-0732">Signal</keyword>
<dbReference type="EMBL" id="JACYFS010000003">
    <property type="protein sequence ID" value="MBD8083304.1"/>
    <property type="molecule type" value="Genomic_DNA"/>
</dbReference>
<accession>A0ABR8ZDC1</accession>
<gene>
    <name evidence="3" type="ORF">IC610_12850</name>
</gene>
<keyword evidence="1" id="KW-0472">Membrane</keyword>
<keyword evidence="4" id="KW-1185">Reference proteome</keyword>
<dbReference type="RefSeq" id="WP_191737222.1">
    <property type="nucleotide sequence ID" value="NZ_JACYFS010000003.1"/>
</dbReference>
<protein>
    <submittedName>
        <fullName evidence="3">Uncharacterized protein</fullName>
    </submittedName>
</protein>
<feature type="signal peptide" evidence="2">
    <location>
        <begin position="1"/>
        <end position="19"/>
    </location>
</feature>
<name>A0ABR8ZDC1_9FLAO</name>
<comment type="caution">
    <text evidence="3">The sequence shown here is derived from an EMBL/GenBank/DDBJ whole genome shotgun (WGS) entry which is preliminary data.</text>
</comment>
<feature type="chain" id="PRO_5046974228" evidence="2">
    <location>
        <begin position="20"/>
        <end position="174"/>
    </location>
</feature>
<dbReference type="Proteomes" id="UP000637299">
    <property type="component" value="Unassembled WGS sequence"/>
</dbReference>
<feature type="transmembrane region" description="Helical" evidence="1">
    <location>
        <begin position="68"/>
        <end position="89"/>
    </location>
</feature>
<evidence type="ECO:0000313" key="3">
    <source>
        <dbReference type="EMBL" id="MBD8083304.1"/>
    </source>
</evidence>
<proteinExistence type="predicted"/>
<evidence type="ECO:0000313" key="4">
    <source>
        <dbReference type="Proteomes" id="UP000637299"/>
    </source>
</evidence>
<evidence type="ECO:0000256" key="2">
    <source>
        <dbReference type="SAM" id="SignalP"/>
    </source>
</evidence>
<sequence length="174" mass="18571">MKNFSLILFALLLSSNLFSQTTDTLSLGKTGREFFIKGNQKYKASEYKSVFTNQEALAYMKKSRTNNAVSQVFGVMGGGLVGWGLATAISGKKTVQNGMVIKEQAKGGWGLVGAGVGLIGIAIPFAIGSSKNLKNAVKTQNNADRNSTEAENTHASRFYKLEIGGNGVGLSYNF</sequence>
<organism evidence="3 4">
    <name type="scientific">Chryseobacterium caseinilyticum</name>
    <dbReference type="NCBI Taxonomy" id="2771428"/>
    <lineage>
        <taxon>Bacteria</taxon>
        <taxon>Pseudomonadati</taxon>
        <taxon>Bacteroidota</taxon>
        <taxon>Flavobacteriia</taxon>
        <taxon>Flavobacteriales</taxon>
        <taxon>Weeksellaceae</taxon>
        <taxon>Chryseobacterium group</taxon>
        <taxon>Chryseobacterium</taxon>
    </lineage>
</organism>
<reference evidence="3 4" key="1">
    <citation type="submission" date="2020-09" db="EMBL/GenBank/DDBJ databases">
        <title>Genome seq and assembly of Chryseobacterium sp.</title>
        <authorList>
            <person name="Chhetri G."/>
        </authorList>
    </citation>
    <scope>NUCLEOTIDE SEQUENCE [LARGE SCALE GENOMIC DNA]</scope>
    <source>
        <strain evidence="3 4">GCR10</strain>
    </source>
</reference>
<keyword evidence="1" id="KW-1133">Transmembrane helix</keyword>
<keyword evidence="1" id="KW-0812">Transmembrane</keyword>
<feature type="transmembrane region" description="Helical" evidence="1">
    <location>
        <begin position="109"/>
        <end position="127"/>
    </location>
</feature>
<evidence type="ECO:0000256" key="1">
    <source>
        <dbReference type="SAM" id="Phobius"/>
    </source>
</evidence>